<dbReference type="GO" id="GO:0006355">
    <property type="term" value="P:regulation of DNA-templated transcription"/>
    <property type="evidence" value="ECO:0007669"/>
    <property type="project" value="InterPro"/>
</dbReference>
<gene>
    <name evidence="9" type="ORF">CcaverHIS019_0507680</name>
</gene>
<evidence type="ECO:0000256" key="2">
    <source>
        <dbReference type="ARBA" id="ARBA00022771"/>
    </source>
</evidence>
<evidence type="ECO:0000313" key="10">
    <source>
        <dbReference type="Proteomes" id="UP001233271"/>
    </source>
</evidence>
<dbReference type="Pfam" id="PF00320">
    <property type="entry name" value="GATA"/>
    <property type="match status" value="1"/>
</dbReference>
<evidence type="ECO:0000256" key="7">
    <source>
        <dbReference type="SAM" id="MobiDB-lite"/>
    </source>
</evidence>
<dbReference type="EMBL" id="AP028216">
    <property type="protein sequence ID" value="BEI93140.1"/>
    <property type="molecule type" value="Genomic_DNA"/>
</dbReference>
<dbReference type="Gene3D" id="3.30.50.10">
    <property type="entry name" value="Erythroid Transcription Factor GATA-1, subunit A"/>
    <property type="match status" value="1"/>
</dbReference>
<dbReference type="GeneID" id="85497010"/>
<sequence length="342" mass="36966">MGSISQPISPESPNRLPALSGSTPSHQGSARAANPSWPPSTSPFEPRDAAGTLRRTFPPSSSIAPNLTPPRQETTSGNFSLLHPEHDKTTNSGHEWLFARDSQELGPSCSSSNLQLSRMQTTRDSQHQLYNMLPNAVAGPSSSGPPFQAPPPEPYGGGNIDFQWMANPNVYPPPLFPGYNTNPMSGDPNSRADSETMAQVGAADYTNALNIFRHLQAALPHIRPASALGPPATGQNFSSLLDIAHTASDMLEGKTPKPAPVRQRTHPREPLEPRFQGGKRARVDTYCRGCGATETPEWRRGPLGPRTLCNACGLVHMKMQRKKKKKAEERAVQENAGQPPPL</sequence>
<evidence type="ECO:0000256" key="1">
    <source>
        <dbReference type="ARBA" id="ARBA00022723"/>
    </source>
</evidence>
<dbReference type="RefSeq" id="XP_060458405.1">
    <property type="nucleotide sequence ID" value="XM_060601963.1"/>
</dbReference>
<evidence type="ECO:0000259" key="8">
    <source>
        <dbReference type="PROSITE" id="PS50114"/>
    </source>
</evidence>
<organism evidence="9 10">
    <name type="scientific">Cutaneotrichosporon cavernicola</name>
    <dbReference type="NCBI Taxonomy" id="279322"/>
    <lineage>
        <taxon>Eukaryota</taxon>
        <taxon>Fungi</taxon>
        <taxon>Dikarya</taxon>
        <taxon>Basidiomycota</taxon>
        <taxon>Agaricomycotina</taxon>
        <taxon>Tremellomycetes</taxon>
        <taxon>Trichosporonales</taxon>
        <taxon>Trichosporonaceae</taxon>
        <taxon>Cutaneotrichosporon</taxon>
    </lineage>
</organism>
<evidence type="ECO:0000256" key="5">
    <source>
        <dbReference type="ARBA" id="ARBA00023163"/>
    </source>
</evidence>
<dbReference type="GO" id="GO:0008270">
    <property type="term" value="F:zinc ion binding"/>
    <property type="evidence" value="ECO:0007669"/>
    <property type="project" value="UniProtKB-KW"/>
</dbReference>
<feature type="region of interest" description="Disordered" evidence="7">
    <location>
        <begin position="1"/>
        <end position="91"/>
    </location>
</feature>
<accession>A0AA48L742</accession>
<keyword evidence="3" id="KW-0862">Zinc</keyword>
<evidence type="ECO:0000313" key="9">
    <source>
        <dbReference type="EMBL" id="BEI93140.1"/>
    </source>
</evidence>
<feature type="region of interest" description="Disordered" evidence="7">
    <location>
        <begin position="320"/>
        <end position="342"/>
    </location>
</feature>
<feature type="domain" description="GATA-type" evidence="8">
    <location>
        <begin position="281"/>
        <end position="335"/>
    </location>
</feature>
<feature type="compositionally biased region" description="Polar residues" evidence="7">
    <location>
        <begin position="1"/>
        <end position="12"/>
    </location>
</feature>
<evidence type="ECO:0000256" key="4">
    <source>
        <dbReference type="ARBA" id="ARBA00023015"/>
    </source>
</evidence>
<feature type="compositionally biased region" description="Polar residues" evidence="7">
    <location>
        <begin position="108"/>
        <end position="124"/>
    </location>
</feature>
<reference evidence="9" key="1">
    <citation type="journal article" date="2023" name="BMC Genomics">
        <title>Chromosome-level genome assemblies of Cutaneotrichosporon spp. (Trichosporonales, Basidiomycota) reveal imbalanced evolution between nucleotide sequences and chromosome synteny.</title>
        <authorList>
            <person name="Kobayashi Y."/>
            <person name="Kayamori A."/>
            <person name="Aoki K."/>
            <person name="Shiwa Y."/>
            <person name="Matsutani M."/>
            <person name="Fujita N."/>
            <person name="Sugita T."/>
            <person name="Iwasaki W."/>
            <person name="Tanaka N."/>
            <person name="Takashima M."/>
        </authorList>
    </citation>
    <scope>NUCLEOTIDE SEQUENCE</scope>
    <source>
        <strain evidence="9">HIS019</strain>
    </source>
</reference>
<keyword evidence="2 6" id="KW-0863">Zinc-finger</keyword>
<dbReference type="SUPFAM" id="SSF57716">
    <property type="entry name" value="Glucocorticoid receptor-like (DNA-binding domain)"/>
    <property type="match status" value="1"/>
</dbReference>
<protein>
    <recommendedName>
        <fullName evidence="8">GATA-type domain-containing protein</fullName>
    </recommendedName>
</protein>
<name>A0AA48L742_9TREE</name>
<feature type="region of interest" description="Disordered" evidence="7">
    <location>
        <begin position="104"/>
        <end position="124"/>
    </location>
</feature>
<dbReference type="PANTHER" id="PTHR47172:SF24">
    <property type="entry name" value="GATA ZINC FINGER DOMAIN-CONTAINING PROTEIN 14-RELATED"/>
    <property type="match status" value="1"/>
</dbReference>
<dbReference type="GO" id="GO:0043565">
    <property type="term" value="F:sequence-specific DNA binding"/>
    <property type="evidence" value="ECO:0007669"/>
    <property type="project" value="InterPro"/>
</dbReference>
<keyword evidence="10" id="KW-1185">Reference proteome</keyword>
<dbReference type="InterPro" id="IPR013088">
    <property type="entry name" value="Znf_NHR/GATA"/>
</dbReference>
<keyword evidence="1" id="KW-0479">Metal-binding</keyword>
<dbReference type="KEGG" id="ccac:CcaHIS019_0507680"/>
<keyword evidence="5" id="KW-0804">Transcription</keyword>
<evidence type="ECO:0000256" key="3">
    <source>
        <dbReference type="ARBA" id="ARBA00022833"/>
    </source>
</evidence>
<proteinExistence type="predicted"/>
<feature type="compositionally biased region" description="Polar residues" evidence="7">
    <location>
        <begin position="58"/>
        <end position="79"/>
    </location>
</feature>
<feature type="region of interest" description="Disordered" evidence="7">
    <location>
        <begin position="251"/>
        <end position="279"/>
    </location>
</feature>
<dbReference type="CDD" id="cd00202">
    <property type="entry name" value="ZnF_GATA"/>
    <property type="match status" value="1"/>
</dbReference>
<dbReference type="AlphaFoldDB" id="A0AA48L742"/>
<dbReference type="PROSITE" id="PS50114">
    <property type="entry name" value="GATA_ZN_FINGER_2"/>
    <property type="match status" value="1"/>
</dbReference>
<dbReference type="PANTHER" id="PTHR47172">
    <property type="entry name" value="OS01G0976800 PROTEIN"/>
    <property type="match status" value="1"/>
</dbReference>
<keyword evidence="4" id="KW-0805">Transcription regulation</keyword>
<dbReference type="SMART" id="SM00401">
    <property type="entry name" value="ZnF_GATA"/>
    <property type="match status" value="1"/>
</dbReference>
<dbReference type="Proteomes" id="UP001233271">
    <property type="component" value="Chromosome 5"/>
</dbReference>
<evidence type="ECO:0000256" key="6">
    <source>
        <dbReference type="PROSITE-ProRule" id="PRU00094"/>
    </source>
</evidence>
<dbReference type="InterPro" id="IPR000679">
    <property type="entry name" value="Znf_GATA"/>
</dbReference>